<feature type="binding site" evidence="6">
    <location>
        <position position="65"/>
    </location>
    <ligand>
        <name>[4Fe-4S] cluster</name>
        <dbReference type="ChEBI" id="CHEBI:49883"/>
        <label>2</label>
    </ligand>
</feature>
<dbReference type="PANTHER" id="PTHR43687">
    <property type="entry name" value="ADENYLYLSULFATE REDUCTASE, BETA SUBUNIT"/>
    <property type="match status" value="1"/>
</dbReference>
<dbReference type="Proteomes" id="UP000178379">
    <property type="component" value="Unassembled WGS sequence"/>
</dbReference>
<evidence type="ECO:0000256" key="3">
    <source>
        <dbReference type="ARBA" id="ARBA00022737"/>
    </source>
</evidence>
<dbReference type="NCBIfam" id="TIGR00402">
    <property type="entry name" value="napF"/>
    <property type="match status" value="1"/>
</dbReference>
<comment type="subunit">
    <text evidence="6">Interacts with the cytoplasmic NapA precursor.</text>
</comment>
<feature type="binding site" evidence="6">
    <location>
        <position position="27"/>
    </location>
    <ligand>
        <name>[4Fe-4S] cluster</name>
        <dbReference type="ChEBI" id="CHEBI:49883"/>
        <label>1</label>
    </ligand>
</feature>
<feature type="binding site" evidence="6">
    <location>
        <position position="33"/>
    </location>
    <ligand>
        <name>[4Fe-4S] cluster</name>
        <dbReference type="ChEBI" id="CHEBI:49883"/>
        <label>1</label>
    </ligand>
</feature>
<dbReference type="GO" id="GO:0051539">
    <property type="term" value="F:4 iron, 4 sulfur cluster binding"/>
    <property type="evidence" value="ECO:0007669"/>
    <property type="project" value="UniProtKB-UniRule"/>
</dbReference>
<evidence type="ECO:0000256" key="5">
    <source>
        <dbReference type="ARBA" id="ARBA00023014"/>
    </source>
</evidence>
<feature type="binding site" evidence="6">
    <location>
        <position position="59"/>
    </location>
    <ligand>
        <name>[4Fe-4S] cluster</name>
        <dbReference type="ChEBI" id="CHEBI:49883"/>
        <label>2</label>
    </ligand>
</feature>
<evidence type="ECO:0000256" key="1">
    <source>
        <dbReference type="ARBA" id="ARBA00022485"/>
    </source>
</evidence>
<keyword evidence="5 6" id="KW-0411">Iron-sulfur</keyword>
<comment type="similarity">
    <text evidence="6">Belongs to the NapF family.</text>
</comment>
<keyword evidence="3 6" id="KW-0677">Repeat</keyword>
<dbReference type="HAMAP" id="MF_02201">
    <property type="entry name" value="NapF"/>
    <property type="match status" value="1"/>
</dbReference>
<dbReference type="CDD" id="cd10564">
    <property type="entry name" value="NapF_like"/>
    <property type="match status" value="1"/>
</dbReference>
<dbReference type="Gene3D" id="3.30.70.20">
    <property type="match status" value="2"/>
</dbReference>
<feature type="binding site" evidence="6">
    <location>
        <position position="138"/>
    </location>
    <ligand>
        <name>[4Fe-4S] cluster</name>
        <dbReference type="ChEBI" id="CHEBI:49883"/>
        <label>3</label>
    </ligand>
</feature>
<feature type="domain" description="4Fe-4S ferredoxin-type" evidence="7">
    <location>
        <begin position="50"/>
        <end position="79"/>
    </location>
</feature>
<dbReference type="EMBL" id="MFSQ01000032">
    <property type="protein sequence ID" value="OGI41195.1"/>
    <property type="molecule type" value="Genomic_DNA"/>
</dbReference>
<feature type="binding site" evidence="6">
    <location>
        <position position="30"/>
    </location>
    <ligand>
        <name>[4Fe-4S] cluster</name>
        <dbReference type="ChEBI" id="CHEBI:49883"/>
        <label>1</label>
    </ligand>
</feature>
<name>A0A1F6T823_9PROT</name>
<keyword evidence="2 6" id="KW-0479">Metal-binding</keyword>
<protein>
    <recommendedName>
        <fullName evidence="6">Ferredoxin-type protein NapF</fullName>
    </recommendedName>
</protein>
<accession>A0A1F6T823</accession>
<reference evidence="8 9" key="1">
    <citation type="journal article" date="2016" name="Nat. Commun.">
        <title>Thousands of microbial genomes shed light on interconnected biogeochemical processes in an aquifer system.</title>
        <authorList>
            <person name="Anantharaman K."/>
            <person name="Brown C.T."/>
            <person name="Hug L.A."/>
            <person name="Sharon I."/>
            <person name="Castelle C.J."/>
            <person name="Probst A.J."/>
            <person name="Thomas B.C."/>
            <person name="Singh A."/>
            <person name="Wilkins M.J."/>
            <person name="Karaoz U."/>
            <person name="Brodie E.L."/>
            <person name="Williams K.H."/>
            <person name="Hubbard S.S."/>
            <person name="Banfield J.F."/>
        </authorList>
    </citation>
    <scope>NUCLEOTIDE SEQUENCE [LARGE SCALE GENOMIC DNA]</scope>
</reference>
<evidence type="ECO:0000256" key="6">
    <source>
        <dbReference type="HAMAP-Rule" id="MF_02201"/>
    </source>
</evidence>
<gene>
    <name evidence="6" type="primary">napF</name>
    <name evidence="8" type="ORF">A2140_05360</name>
</gene>
<dbReference type="InterPro" id="IPR004496">
    <property type="entry name" value="NapF"/>
</dbReference>
<dbReference type="InterPro" id="IPR050572">
    <property type="entry name" value="Fe-S_Ferredoxin"/>
</dbReference>
<evidence type="ECO:0000256" key="2">
    <source>
        <dbReference type="ARBA" id="ARBA00022723"/>
    </source>
</evidence>
<dbReference type="AlphaFoldDB" id="A0A1F6T823"/>
<dbReference type="Pfam" id="PF13187">
    <property type="entry name" value="Fer4_9"/>
    <property type="match status" value="1"/>
</dbReference>
<evidence type="ECO:0000259" key="7">
    <source>
        <dbReference type="PROSITE" id="PS51379"/>
    </source>
</evidence>
<dbReference type="PANTHER" id="PTHR43687:SF1">
    <property type="entry name" value="FERREDOXIN III"/>
    <property type="match status" value="1"/>
</dbReference>
<dbReference type="Pfam" id="PF12838">
    <property type="entry name" value="Fer4_7"/>
    <property type="match status" value="1"/>
</dbReference>
<feature type="binding site" evidence="6">
    <location>
        <position position="142"/>
    </location>
    <ligand>
        <name>[4Fe-4S] cluster</name>
        <dbReference type="ChEBI" id="CHEBI:49883"/>
        <label>3</label>
    </ligand>
</feature>
<comment type="caution">
    <text evidence="8">The sequence shown here is derived from an EMBL/GenBank/DDBJ whole genome shotgun (WGS) entry which is preliminary data.</text>
</comment>
<keyword evidence="4 6" id="KW-0408">Iron</keyword>
<dbReference type="SUPFAM" id="SSF54862">
    <property type="entry name" value="4Fe-4S ferredoxins"/>
    <property type="match status" value="1"/>
</dbReference>
<dbReference type="GO" id="GO:0046872">
    <property type="term" value="F:metal ion binding"/>
    <property type="evidence" value="ECO:0007669"/>
    <property type="project" value="UniProtKB-KW"/>
</dbReference>
<dbReference type="GO" id="GO:0005737">
    <property type="term" value="C:cytoplasm"/>
    <property type="evidence" value="ECO:0007669"/>
    <property type="project" value="UniProtKB-SubCell"/>
</dbReference>
<evidence type="ECO:0000313" key="9">
    <source>
        <dbReference type="Proteomes" id="UP000178379"/>
    </source>
</evidence>
<evidence type="ECO:0000313" key="8">
    <source>
        <dbReference type="EMBL" id="OGI41195.1"/>
    </source>
</evidence>
<feature type="binding site" evidence="6">
    <location>
        <position position="69"/>
    </location>
    <ligand>
        <name>[4Fe-4S] cluster</name>
        <dbReference type="ChEBI" id="CHEBI:49883"/>
        <label>2</label>
    </ligand>
</feature>
<feature type="binding site" evidence="6">
    <location>
        <position position="62"/>
    </location>
    <ligand>
        <name>[4Fe-4S] cluster</name>
        <dbReference type="ChEBI" id="CHEBI:49883"/>
        <label>2</label>
    </ligand>
</feature>
<feature type="binding site" evidence="6">
    <location>
        <position position="135"/>
    </location>
    <ligand>
        <name>[4Fe-4S] cluster</name>
        <dbReference type="ChEBI" id="CHEBI:49883"/>
        <label>3</label>
    </ligand>
</feature>
<dbReference type="PROSITE" id="PS51379">
    <property type="entry name" value="4FE4S_FER_2"/>
    <property type="match status" value="3"/>
</dbReference>
<feature type="binding site" evidence="6">
    <location>
        <position position="37"/>
    </location>
    <ligand>
        <name>[4Fe-4S] cluster</name>
        <dbReference type="ChEBI" id="CHEBI:49883"/>
        <label>1</label>
    </ligand>
</feature>
<dbReference type="InterPro" id="IPR017896">
    <property type="entry name" value="4Fe4S_Fe-S-bd"/>
</dbReference>
<organism evidence="8 9">
    <name type="scientific">Candidatus Muproteobacteria bacterium RBG_16_62_13</name>
    <dbReference type="NCBI Taxonomy" id="1817756"/>
    <lineage>
        <taxon>Bacteria</taxon>
        <taxon>Pseudomonadati</taxon>
        <taxon>Pseudomonadota</taxon>
        <taxon>Candidatus Muproteobacteria</taxon>
    </lineage>
</organism>
<proteinExistence type="inferred from homology"/>
<sequence>MRGNLSPSRHELHPPWALGEQEFPACCTRCGDCIRACARGLLEPGSGGFPRVNFAQGACSFCGDCARACRAGALEYSPRTPPWRVKAVVTGDCLTLRGVVCRSCGEHCDGGAIHFRFSRRGIGQPRVSPAECTGCGACHAACPVRAVSFRNDAASQEDRA</sequence>
<comment type="cofactor">
    <cofactor evidence="6">
        <name>[4Fe-4S] cluster</name>
        <dbReference type="ChEBI" id="CHEBI:49883"/>
    </cofactor>
</comment>
<feature type="binding site" evidence="6">
    <location>
        <position position="132"/>
    </location>
    <ligand>
        <name>[4Fe-4S] cluster</name>
        <dbReference type="ChEBI" id="CHEBI:49883"/>
        <label>3</label>
    </ligand>
</feature>
<keyword evidence="1 6" id="KW-0004">4Fe-4S</keyword>
<evidence type="ECO:0000256" key="4">
    <source>
        <dbReference type="ARBA" id="ARBA00023004"/>
    </source>
</evidence>
<feature type="domain" description="4Fe-4S ferredoxin-type" evidence="7">
    <location>
        <begin position="19"/>
        <end position="47"/>
    </location>
</feature>
<dbReference type="InterPro" id="IPR017900">
    <property type="entry name" value="4Fe4S_Fe_S_CS"/>
</dbReference>
<dbReference type="PROSITE" id="PS00198">
    <property type="entry name" value="4FE4S_FER_1"/>
    <property type="match status" value="1"/>
</dbReference>
<feature type="domain" description="4Fe-4S ferredoxin-type" evidence="7">
    <location>
        <begin position="123"/>
        <end position="152"/>
    </location>
</feature>
<dbReference type="STRING" id="1817756.A2140_05360"/>
<keyword evidence="6" id="KW-0963">Cytoplasm</keyword>
<comment type="subcellular location">
    <subcellularLocation>
        <location evidence="6">Cytoplasm</location>
    </subcellularLocation>
</comment>
<comment type="function">
    <text evidence="6">Could be involved in the maturation of NapA, the catalytic subunit of the periplasmic nitrate reductase, before its export into the periplasm.</text>
</comment>